<accession>Q9UHK3</accession>
<protein>
    <submittedName>
        <fullName evidence="3">Chromosome 5 open reading frame 4, isoform CRA_a</fullName>
    </submittedName>
    <submittedName>
        <fullName evidence="2">Putative tumor suppressor</fullName>
    </submittedName>
</protein>
<dbReference type="ChiTaRS" id="FAXDC2">
    <property type="organism name" value="human"/>
</dbReference>
<dbReference type="EMBL" id="AF159165">
    <property type="protein sequence ID" value="AAF22611.1"/>
    <property type="molecule type" value="mRNA"/>
</dbReference>
<feature type="compositionally biased region" description="Polar residues" evidence="1">
    <location>
        <begin position="101"/>
        <end position="111"/>
    </location>
</feature>
<reference evidence="3" key="3">
    <citation type="submission" date="2005-09" db="EMBL/GenBank/DDBJ databases">
        <authorList>
            <person name="Mural R.J."/>
            <person name="Istrail S."/>
            <person name="Sutton G."/>
            <person name="Florea L."/>
            <person name="Halpern A.L."/>
            <person name="Mobarry C.M."/>
            <person name="Lippert R."/>
            <person name="Walenz B."/>
            <person name="Shatkay H."/>
            <person name="Dew I."/>
            <person name="Miller J.R."/>
            <person name="Flanigan M.J."/>
            <person name="Edwards N.J."/>
            <person name="Bolanos R."/>
            <person name="Fasulo D."/>
            <person name="Halldorsson B.V."/>
            <person name="Hannenhalli S."/>
            <person name="Turner R."/>
            <person name="Yooseph S."/>
            <person name="Lu F."/>
            <person name="Nusskern D.R."/>
            <person name="Shue B.C."/>
            <person name="Zheng X.H."/>
            <person name="Zhong F."/>
            <person name="Delcher A.L."/>
            <person name="Huson D.H."/>
            <person name="Kravitz S.A."/>
            <person name="Mouchard L."/>
            <person name="Reinert K."/>
            <person name="Remington K.A."/>
            <person name="Clark A.G."/>
            <person name="Waterman M.S."/>
            <person name="Eichler E.E."/>
            <person name="Adams M.D."/>
            <person name="Hunkapiller M.W."/>
            <person name="Myers E.W."/>
            <person name="Venter J.C."/>
        </authorList>
    </citation>
    <scope>NUCLEOTIDE SEQUENCE</scope>
</reference>
<evidence type="ECO:0000256" key="1">
    <source>
        <dbReference type="SAM" id="MobiDB-lite"/>
    </source>
</evidence>
<evidence type="ECO:0000313" key="2">
    <source>
        <dbReference type="EMBL" id="AAF22611.1"/>
    </source>
</evidence>
<feature type="region of interest" description="Disordered" evidence="1">
    <location>
        <begin position="43"/>
        <end position="77"/>
    </location>
</feature>
<evidence type="ECO:0000313" key="3">
    <source>
        <dbReference type="EMBL" id="EAW61629.1"/>
    </source>
</evidence>
<reference evidence="3" key="2">
    <citation type="journal article" date="2001" name="Science">
        <title>The sequence of the human genome.</title>
        <authorList>
            <person name="Venter J.C."/>
            <person name="Adams M.D."/>
            <person name="Myers E.W."/>
            <person name="Li P.W."/>
            <person name="Mural R.J."/>
            <person name="Sutton G.G."/>
            <person name="Smith H.O."/>
            <person name="Yandell M."/>
            <person name="Evans C.A."/>
            <person name="Holt R.A."/>
            <person name="Gocayne J.D."/>
            <person name="Amanatides P."/>
            <person name="Ballew R.M."/>
            <person name="Huson D.H."/>
            <person name="Wortman J.R."/>
            <person name="Zhang Q."/>
            <person name="Kodira C.D."/>
            <person name="Zheng X.H."/>
            <person name="Chen L."/>
            <person name="Skupski M."/>
            <person name="Subramanian G."/>
            <person name="Thomas P.D."/>
            <person name="Zhang J."/>
            <person name="Gabor Miklos G.L."/>
            <person name="Nelson C."/>
            <person name="Broder S."/>
            <person name="Clark A.G."/>
            <person name="Nadeau J."/>
            <person name="McKusick V.A."/>
            <person name="Zinder N."/>
            <person name="Levine A.J."/>
            <person name="Roberts R.J."/>
            <person name="Simon M."/>
            <person name="Slayman C."/>
            <person name="Hunkapiller M."/>
            <person name="Bolanos R."/>
            <person name="Delcher A."/>
            <person name="Dew I."/>
            <person name="Fasulo D."/>
            <person name="Flanigan M."/>
            <person name="Florea L."/>
            <person name="Halpern A."/>
            <person name="Hannenhalli S."/>
            <person name="Kravitz S."/>
            <person name="Levy S."/>
            <person name="Mobarry C."/>
            <person name="Reinert K."/>
            <person name="Remington K."/>
            <person name="Abu-Threideh J."/>
            <person name="Beasley E."/>
            <person name="Biddick K."/>
            <person name="Bonazzi V."/>
            <person name="Brandon R."/>
            <person name="Cargill M."/>
            <person name="Chandramouliswaran I."/>
            <person name="Charlab R."/>
            <person name="Chaturvedi K."/>
            <person name="Deng Z."/>
            <person name="Di Francesco V."/>
            <person name="Dunn P."/>
            <person name="Eilbeck K."/>
            <person name="Evangelista C."/>
            <person name="Gabrielian A.E."/>
            <person name="Gan W."/>
            <person name="Ge W."/>
            <person name="Gong F."/>
            <person name="Gu Z."/>
            <person name="Guan P."/>
            <person name="Heiman T.J."/>
            <person name="Higgins M.E."/>
            <person name="Ji R.R."/>
            <person name="Ke Z."/>
            <person name="Ketchum K.A."/>
            <person name="Lai Z."/>
            <person name="Lei Y."/>
            <person name="Li Z."/>
            <person name="Li J."/>
            <person name="Liang Y."/>
            <person name="Lin X."/>
            <person name="Lu F."/>
            <person name="Merkulov G.V."/>
            <person name="Milshina N."/>
            <person name="Moore H.M."/>
            <person name="Naik A.K."/>
            <person name="Narayan V.A."/>
            <person name="Neelam B."/>
            <person name="Nusskern D."/>
            <person name="Rusch D.B."/>
            <person name="Salzberg S."/>
            <person name="Shao W."/>
            <person name="Shue B."/>
            <person name="Sun J."/>
            <person name="Wang Z."/>
            <person name="Wang A."/>
            <person name="Wang X."/>
            <person name="Wang J."/>
            <person name="Wei M."/>
            <person name="Wides R."/>
            <person name="Xiao C."/>
            <person name="Yan C."/>
            <person name="Yao A."/>
            <person name="Ye J."/>
            <person name="Zhan M."/>
            <person name="Zhang W."/>
            <person name="Zhang H."/>
            <person name="Zhao Q."/>
            <person name="Zheng L."/>
            <person name="Zhong F."/>
            <person name="Zhong W."/>
            <person name="Zhu S."/>
            <person name="Zhao S."/>
            <person name="Gilbert D."/>
            <person name="Baumhueter S."/>
            <person name="Spier G."/>
            <person name="Carter C."/>
            <person name="Cravchik A."/>
            <person name="Woodage T."/>
            <person name="Ali F."/>
            <person name="An H."/>
            <person name="Awe A."/>
            <person name="Baldwin D."/>
            <person name="Baden H."/>
            <person name="Barnstead M."/>
            <person name="Barrow I."/>
            <person name="Beeson K."/>
            <person name="Busam D."/>
            <person name="Carver A."/>
            <person name="Center A."/>
            <person name="Cheng M.L."/>
            <person name="Curry L."/>
            <person name="Danaher S."/>
            <person name="Davenport L."/>
            <person name="Desilets R."/>
            <person name="Dietz S."/>
            <person name="Dodson K."/>
            <person name="Doup L."/>
            <person name="Ferriera S."/>
            <person name="Garg N."/>
            <person name="Gluecksmann A."/>
            <person name="Hart B."/>
            <person name="Haynes J."/>
            <person name="Haynes C."/>
            <person name="Heiner C."/>
            <person name="Hladun S."/>
            <person name="Hostin D."/>
            <person name="Houck J."/>
            <person name="Howland T."/>
            <person name="Ibegwam C."/>
            <person name="Johnson J."/>
            <person name="Kalush F."/>
            <person name="Kline L."/>
            <person name="Koduru S."/>
            <person name="Love A."/>
            <person name="Mann F."/>
            <person name="May D."/>
            <person name="McCawley S."/>
            <person name="McIntosh T."/>
            <person name="McMullen I."/>
            <person name="Moy M."/>
            <person name="Moy L."/>
            <person name="Murphy B."/>
            <person name="Nelson K."/>
            <person name="Pfannkoch C."/>
            <person name="Pratts E."/>
            <person name="Puri V."/>
            <person name="Qureshi H."/>
            <person name="Reardon M."/>
            <person name="Rodriguez R."/>
            <person name="Rogers Y.H."/>
            <person name="Romblad D."/>
            <person name="Ruhfel B."/>
            <person name="Scott R."/>
            <person name="Sitter C."/>
            <person name="Smallwood M."/>
            <person name="Stewart E."/>
            <person name="Strong R."/>
            <person name="Suh E."/>
            <person name="Thomas R."/>
            <person name="Tint N.N."/>
            <person name="Tse S."/>
            <person name="Vech C."/>
            <person name="Wang G."/>
            <person name="Wetter J."/>
            <person name="Williams S."/>
            <person name="Williams M."/>
            <person name="Windsor S."/>
            <person name="Winn-Deen E."/>
            <person name="Wolfe K."/>
            <person name="Zaveri J."/>
            <person name="Zaveri K."/>
            <person name="Abril J.F."/>
            <person name="Guigo R."/>
            <person name="Campbell M.J."/>
            <person name="Sjolander K.V."/>
            <person name="Karlak B."/>
            <person name="Kejariwal A."/>
            <person name="Mi H."/>
            <person name="Lazareva B."/>
            <person name="Hatton T."/>
            <person name="Narechania A."/>
            <person name="Diemer K."/>
            <person name="Muruganujan A."/>
            <person name="Guo N."/>
            <person name="Sato S."/>
            <person name="Bafna V."/>
            <person name="Istrail S."/>
            <person name="Lippert R."/>
            <person name="Schwartz R."/>
            <person name="Walenz B."/>
            <person name="Yooseph S."/>
            <person name="Allen D."/>
            <person name="Basu A."/>
            <person name="Baxendale J."/>
            <person name="Blick L."/>
            <person name="Caminha M."/>
            <person name="Carnes-Stine J."/>
            <person name="Caulk P."/>
            <person name="Chiang Y.H."/>
            <person name="Coyne M."/>
            <person name="Dahlke C."/>
            <person name="Mays A."/>
            <person name="Dombroski M."/>
            <person name="Donnelly M."/>
            <person name="Ely D."/>
            <person name="Esparham S."/>
            <person name="Fosler C."/>
            <person name="Gire H."/>
            <person name="Glanowski S."/>
            <person name="Glasser K."/>
            <person name="Glodek A."/>
            <person name="Gorokhov M."/>
            <person name="Graham K."/>
            <person name="Gropman B."/>
            <person name="Harris M."/>
            <person name="Heil J."/>
            <person name="Henderson S."/>
            <person name="Hoover J."/>
            <person name="Jennings D."/>
            <person name="Jordan C."/>
            <person name="Jordan J."/>
            <person name="Kasha J."/>
            <person name="Kagan L."/>
            <person name="Kraft C."/>
            <person name="Levitsky A."/>
            <person name="Lewis M."/>
            <person name="Liu X."/>
            <person name="Lopez J."/>
            <person name="Ma D."/>
            <person name="Majoros W."/>
            <person name="McDaniel J."/>
            <person name="Murphy S."/>
            <person name="Newman M."/>
            <person name="Nguyen T."/>
            <person name="Nguyen N."/>
            <person name="Nodell M."/>
            <person name="Pan S."/>
            <person name="Peck J."/>
            <person name="Peterson M."/>
            <person name="Rowe W."/>
            <person name="Sanders R."/>
            <person name="Scott J."/>
            <person name="Simpson M."/>
            <person name="Smith T."/>
            <person name="Sprague A."/>
            <person name="Stockwell T."/>
            <person name="Turner R."/>
            <person name="Venter E."/>
            <person name="Wang M."/>
            <person name="Wen M."/>
            <person name="Wu D."/>
            <person name="Wu M."/>
            <person name="Xia A."/>
            <person name="Zandieh A."/>
            <person name="Zhu X."/>
        </authorList>
    </citation>
    <scope>NUCLEOTIDE SEQUENCE</scope>
</reference>
<proteinExistence type="evidence at transcript level"/>
<reference evidence="2" key="1">
    <citation type="journal article" date="2000" name="Genomics">
        <title>Transcription mapping of the 5q- syndrome critical region: cloning of two novel genes and sequencing, expression, and mapping of a further six novel cDNAs.</title>
        <authorList>
            <person name="Boultwood J."/>
            <person name="Fidler C."/>
            <person name="Strickson A.J."/>
            <person name="Watkins F."/>
            <person name="Kostrzewa M."/>
            <person name="Jaju R.J."/>
            <person name="Muller U."/>
            <person name="Wainscoat J.S."/>
        </authorList>
    </citation>
    <scope>NUCLEOTIDE SEQUENCE</scope>
</reference>
<name>Q9UHK3_HUMAN</name>
<feature type="region of interest" description="Disordered" evidence="1">
    <location>
        <begin position="98"/>
        <end position="124"/>
    </location>
</feature>
<gene>
    <name evidence="3" type="primary">C5orf4</name>
    <name evidence="3" type="ORF">hCG_1979692</name>
</gene>
<dbReference type="AlphaFoldDB" id="Q9UHK3"/>
<sequence>MKWDLHGSLQHGHCSAVLSLLGSTSAMGCWVCWTTSMGLTPCSSRPRPTRDMSSCWASPRSLRASQTPQRGWSERQPKCHPGCPSAMGCRHGFLIAPNNLPPSATRPNDGTTRVEGRSASRKSRAKDEAFFKLLPLMSLNGIRS</sequence>
<organism evidence="2">
    <name type="scientific">Homo sapiens</name>
    <name type="common">Human</name>
    <dbReference type="NCBI Taxonomy" id="9606"/>
    <lineage>
        <taxon>Eukaryota</taxon>
        <taxon>Metazoa</taxon>
        <taxon>Chordata</taxon>
        <taxon>Craniata</taxon>
        <taxon>Vertebrata</taxon>
        <taxon>Euteleostomi</taxon>
        <taxon>Mammalia</taxon>
        <taxon>Eutheria</taxon>
        <taxon>Euarchontoglires</taxon>
        <taxon>Primates</taxon>
        <taxon>Haplorrhini</taxon>
        <taxon>Catarrhini</taxon>
        <taxon>Hominidae</taxon>
        <taxon>Homo</taxon>
    </lineage>
</organism>
<dbReference type="PROSITE" id="PS51257">
    <property type="entry name" value="PROKAR_LIPOPROTEIN"/>
    <property type="match status" value="1"/>
</dbReference>
<dbReference type="EMBL" id="CH471062">
    <property type="protein sequence ID" value="EAW61629.1"/>
    <property type="molecule type" value="Genomic_DNA"/>
</dbReference>